<dbReference type="AlphaFoldDB" id="A0A174J2G7"/>
<dbReference type="Gene3D" id="1.10.1740.10">
    <property type="match status" value="1"/>
</dbReference>
<dbReference type="InterPro" id="IPR036388">
    <property type="entry name" value="WH-like_DNA-bd_sf"/>
</dbReference>
<name>A0A174J2G7_9BACE</name>
<gene>
    <name evidence="7" type="primary">fecI_6</name>
    <name evidence="7" type="ORF">ERS852397_03145</name>
</gene>
<dbReference type="NCBIfam" id="TIGR02985">
    <property type="entry name" value="Sig70_bacteroi1"/>
    <property type="match status" value="1"/>
</dbReference>
<keyword evidence="3" id="KW-0731">Sigma factor</keyword>
<dbReference type="Pfam" id="PF08281">
    <property type="entry name" value="Sigma70_r4_2"/>
    <property type="match status" value="1"/>
</dbReference>
<evidence type="ECO:0000256" key="2">
    <source>
        <dbReference type="ARBA" id="ARBA00023015"/>
    </source>
</evidence>
<evidence type="ECO:0000256" key="4">
    <source>
        <dbReference type="ARBA" id="ARBA00023163"/>
    </source>
</evidence>
<evidence type="ECO:0000259" key="5">
    <source>
        <dbReference type="Pfam" id="PF04542"/>
    </source>
</evidence>
<keyword evidence="2" id="KW-0805">Transcription regulation</keyword>
<dbReference type="InterPro" id="IPR013325">
    <property type="entry name" value="RNA_pol_sigma_r2"/>
</dbReference>
<accession>A0A174J2G7</accession>
<dbReference type="GO" id="GO:0003677">
    <property type="term" value="F:DNA binding"/>
    <property type="evidence" value="ECO:0007669"/>
    <property type="project" value="InterPro"/>
</dbReference>
<dbReference type="GO" id="GO:0016987">
    <property type="term" value="F:sigma factor activity"/>
    <property type="evidence" value="ECO:0007669"/>
    <property type="project" value="UniProtKB-KW"/>
</dbReference>
<dbReference type="EMBL" id="CYZH01000021">
    <property type="protein sequence ID" value="CUO93934.1"/>
    <property type="molecule type" value="Genomic_DNA"/>
</dbReference>
<evidence type="ECO:0000313" key="7">
    <source>
        <dbReference type="EMBL" id="CUO93934.1"/>
    </source>
</evidence>
<keyword evidence="4" id="KW-0804">Transcription</keyword>
<dbReference type="STRING" id="338188.ERS852397_03145"/>
<evidence type="ECO:0000256" key="1">
    <source>
        <dbReference type="ARBA" id="ARBA00010641"/>
    </source>
</evidence>
<dbReference type="InterPro" id="IPR014284">
    <property type="entry name" value="RNA_pol_sigma-70_dom"/>
</dbReference>
<organism evidence="7 8">
    <name type="scientific">Bacteroides finegoldii</name>
    <dbReference type="NCBI Taxonomy" id="338188"/>
    <lineage>
        <taxon>Bacteria</taxon>
        <taxon>Pseudomonadati</taxon>
        <taxon>Bacteroidota</taxon>
        <taxon>Bacteroidia</taxon>
        <taxon>Bacteroidales</taxon>
        <taxon>Bacteroidaceae</taxon>
        <taxon>Bacteroides</taxon>
    </lineage>
</organism>
<feature type="domain" description="RNA polymerase sigma-70 region 2" evidence="5">
    <location>
        <begin position="17"/>
        <end position="82"/>
    </location>
</feature>
<dbReference type="SUPFAM" id="SSF88946">
    <property type="entry name" value="Sigma2 domain of RNA polymerase sigma factors"/>
    <property type="match status" value="1"/>
</dbReference>
<dbReference type="InterPro" id="IPR014327">
    <property type="entry name" value="RNA_pol_sigma70_bacteroid"/>
</dbReference>
<dbReference type="SUPFAM" id="SSF88659">
    <property type="entry name" value="Sigma3 and sigma4 domains of RNA polymerase sigma factors"/>
    <property type="match status" value="1"/>
</dbReference>
<sequence length="177" mass="21355">MITNNEEVETVDHFSRLFKNNYSRVKYFAYVLLKSEPDAEDVAQEVFARLWERQNIWLDNEREFDSYLLIMTRNIALNIYKHEQVRQEYMEYHMVKSVSSQIDYDFFERFHYREILGIIYSALAAIPDRRRRVFELSRFHGKSHKEIAVIMGISVHTVERQIYLTLTELRKTITAFA</sequence>
<dbReference type="GO" id="GO:0006352">
    <property type="term" value="P:DNA-templated transcription initiation"/>
    <property type="evidence" value="ECO:0007669"/>
    <property type="project" value="InterPro"/>
</dbReference>
<dbReference type="Gene3D" id="1.10.10.10">
    <property type="entry name" value="Winged helix-like DNA-binding domain superfamily/Winged helix DNA-binding domain"/>
    <property type="match status" value="1"/>
</dbReference>
<dbReference type="InterPro" id="IPR007627">
    <property type="entry name" value="RNA_pol_sigma70_r2"/>
</dbReference>
<dbReference type="NCBIfam" id="TIGR02937">
    <property type="entry name" value="sigma70-ECF"/>
    <property type="match status" value="1"/>
</dbReference>
<dbReference type="Pfam" id="PF04542">
    <property type="entry name" value="Sigma70_r2"/>
    <property type="match status" value="1"/>
</dbReference>
<evidence type="ECO:0000313" key="8">
    <source>
        <dbReference type="Proteomes" id="UP000095517"/>
    </source>
</evidence>
<dbReference type="PANTHER" id="PTHR43133:SF46">
    <property type="entry name" value="RNA POLYMERASE SIGMA-70 FACTOR ECF SUBFAMILY"/>
    <property type="match status" value="1"/>
</dbReference>
<feature type="domain" description="RNA polymerase sigma factor 70 region 4 type 2" evidence="6">
    <location>
        <begin position="118"/>
        <end position="167"/>
    </location>
</feature>
<protein>
    <submittedName>
        <fullName evidence="7">RNA polymerase ECF-type sigma factor</fullName>
    </submittedName>
</protein>
<reference evidence="7 8" key="1">
    <citation type="submission" date="2015-09" db="EMBL/GenBank/DDBJ databases">
        <authorList>
            <consortium name="Pathogen Informatics"/>
        </authorList>
    </citation>
    <scope>NUCLEOTIDE SEQUENCE [LARGE SCALE GENOMIC DNA]</scope>
    <source>
        <strain evidence="7 8">2789STDY5608840</strain>
    </source>
</reference>
<dbReference type="PANTHER" id="PTHR43133">
    <property type="entry name" value="RNA POLYMERASE ECF-TYPE SIGMA FACTO"/>
    <property type="match status" value="1"/>
</dbReference>
<dbReference type="Proteomes" id="UP000095517">
    <property type="component" value="Unassembled WGS sequence"/>
</dbReference>
<dbReference type="InterPro" id="IPR039425">
    <property type="entry name" value="RNA_pol_sigma-70-like"/>
</dbReference>
<dbReference type="InterPro" id="IPR013249">
    <property type="entry name" value="RNA_pol_sigma70_r4_t2"/>
</dbReference>
<dbReference type="RefSeq" id="WP_022274770.1">
    <property type="nucleotide sequence ID" value="NZ_CABIXA010000021.1"/>
</dbReference>
<evidence type="ECO:0000256" key="3">
    <source>
        <dbReference type="ARBA" id="ARBA00023082"/>
    </source>
</evidence>
<proteinExistence type="inferred from homology"/>
<evidence type="ECO:0000259" key="6">
    <source>
        <dbReference type="Pfam" id="PF08281"/>
    </source>
</evidence>
<comment type="similarity">
    <text evidence="1">Belongs to the sigma-70 factor family. ECF subfamily.</text>
</comment>
<dbReference type="InterPro" id="IPR013324">
    <property type="entry name" value="RNA_pol_sigma_r3/r4-like"/>
</dbReference>